<proteinExistence type="predicted"/>
<dbReference type="Proteomes" id="UP000619238">
    <property type="component" value="Unassembled WGS sequence"/>
</dbReference>
<evidence type="ECO:0000313" key="2">
    <source>
        <dbReference type="Proteomes" id="UP000619238"/>
    </source>
</evidence>
<protein>
    <submittedName>
        <fullName evidence="1">Uncharacterized protein</fullName>
    </submittedName>
</protein>
<dbReference type="RefSeq" id="WP_187563945.1">
    <property type="nucleotide sequence ID" value="NZ_JACGWS010000014.1"/>
</dbReference>
<gene>
    <name evidence="1" type="ORF">H2O64_19685</name>
</gene>
<keyword evidence="2" id="KW-1185">Reference proteome</keyword>
<name>A0ABR7QEC8_9FLAO</name>
<organism evidence="1 2">
    <name type="scientific">Kordia aestuariivivens</name>
    <dbReference type="NCBI Taxonomy" id="2759037"/>
    <lineage>
        <taxon>Bacteria</taxon>
        <taxon>Pseudomonadati</taxon>
        <taxon>Bacteroidota</taxon>
        <taxon>Flavobacteriia</taxon>
        <taxon>Flavobacteriales</taxon>
        <taxon>Flavobacteriaceae</taxon>
        <taxon>Kordia</taxon>
    </lineage>
</organism>
<evidence type="ECO:0000313" key="1">
    <source>
        <dbReference type="EMBL" id="MBC8756905.1"/>
    </source>
</evidence>
<reference evidence="1 2" key="1">
    <citation type="submission" date="2020-07" db="EMBL/GenBank/DDBJ databases">
        <title>Description of Kordia aestuariivivens sp. nov., isolated from a tidal flat.</title>
        <authorList>
            <person name="Park S."/>
            <person name="Yoon J.-H."/>
        </authorList>
    </citation>
    <scope>NUCLEOTIDE SEQUENCE [LARGE SCALE GENOMIC DNA]</scope>
    <source>
        <strain evidence="1 2">YSTF-M3</strain>
    </source>
</reference>
<sequence length="273" mass="31076">MASVTLLLGMTFLLYACSEDNIENPNTDATESIESGDKYSMKLTVDGQFKEYISSVDLIDDKEFKYILVDPENNIIDAFTDTNAFQKHNGHANIKAQINSIKAETSDTVFPFNSAEDAEQAIIQDMNDLFGDKIKNPLDTNYAKSEANSLSFIFDHNWPNHTNSLLAHFEGNSAFTSVDYHVIAKLKRSTIADSEVGHLHLETSSVIYNLPNYNVSSFFLNANETTIQNTYNYRKYLYLYTEPNYNGTLFFYIIEKDSEVNIPNINFKSIYIF</sequence>
<accession>A0ABR7QEC8</accession>
<comment type="caution">
    <text evidence="1">The sequence shown here is derived from an EMBL/GenBank/DDBJ whole genome shotgun (WGS) entry which is preliminary data.</text>
</comment>
<dbReference type="EMBL" id="JACGWS010000014">
    <property type="protein sequence ID" value="MBC8756905.1"/>
    <property type="molecule type" value="Genomic_DNA"/>
</dbReference>